<evidence type="ECO:0000313" key="2">
    <source>
        <dbReference type="EMBL" id="MDC7684756.1"/>
    </source>
</evidence>
<proteinExistence type="predicted"/>
<accession>A0ABT5HZ93</accession>
<evidence type="ECO:0000256" key="1">
    <source>
        <dbReference type="SAM" id="Phobius"/>
    </source>
</evidence>
<dbReference type="Proteomes" id="UP001214854">
    <property type="component" value="Unassembled WGS sequence"/>
</dbReference>
<feature type="transmembrane region" description="Helical" evidence="1">
    <location>
        <begin position="38"/>
        <end position="58"/>
    </location>
</feature>
<protein>
    <submittedName>
        <fullName evidence="2">Uncharacterized protein</fullName>
    </submittedName>
</protein>
<keyword evidence="3" id="KW-1185">Reference proteome</keyword>
<reference evidence="2 3" key="1">
    <citation type="submission" date="2023-01" db="EMBL/GenBank/DDBJ databases">
        <title>Novel species of the genus Asticcacaulis isolated from rivers.</title>
        <authorList>
            <person name="Lu H."/>
        </authorList>
    </citation>
    <scope>NUCLEOTIDE SEQUENCE [LARGE SCALE GENOMIC DNA]</scope>
    <source>
        <strain evidence="2 3">BYS171W</strain>
    </source>
</reference>
<keyword evidence="1" id="KW-1133">Transmembrane helix</keyword>
<dbReference type="EMBL" id="JAQQKX010000015">
    <property type="protein sequence ID" value="MDC7684756.1"/>
    <property type="molecule type" value="Genomic_DNA"/>
</dbReference>
<keyword evidence="1" id="KW-0812">Transmembrane</keyword>
<keyword evidence="1" id="KW-0472">Membrane</keyword>
<organism evidence="2 3">
    <name type="scientific">Asticcacaulis aquaticus</name>
    <dbReference type="NCBI Taxonomy" id="2984212"/>
    <lineage>
        <taxon>Bacteria</taxon>
        <taxon>Pseudomonadati</taxon>
        <taxon>Pseudomonadota</taxon>
        <taxon>Alphaproteobacteria</taxon>
        <taxon>Caulobacterales</taxon>
        <taxon>Caulobacteraceae</taxon>
        <taxon>Asticcacaulis</taxon>
    </lineage>
</organism>
<comment type="caution">
    <text evidence="2">The sequence shown here is derived from an EMBL/GenBank/DDBJ whole genome shotgun (WGS) entry which is preliminary data.</text>
</comment>
<evidence type="ECO:0000313" key="3">
    <source>
        <dbReference type="Proteomes" id="UP001214854"/>
    </source>
</evidence>
<name>A0ABT5HZ93_9CAUL</name>
<dbReference type="RefSeq" id="WP_272749227.1">
    <property type="nucleotide sequence ID" value="NZ_JAQQKX010000015.1"/>
</dbReference>
<gene>
    <name evidence="2" type="ORF">PQU92_15835</name>
</gene>
<sequence>MIQIVLLGVFVALIFAANGVVQNFMPTSFSDSAEKRFMYKVLVYGVFVLLMLAVGWIIDKANL</sequence>